<dbReference type="PROSITE" id="PS51285">
    <property type="entry name" value="AGC_KINASE_CTER"/>
    <property type="match status" value="1"/>
</dbReference>
<keyword evidence="13 23" id="KW-0547">Nucleotide-binding</keyword>
<evidence type="ECO:0000256" key="5">
    <source>
        <dbReference type="ARBA" id="ARBA00012429"/>
    </source>
</evidence>
<keyword evidence="7 23" id="KW-0723">Serine/threonine-protein kinase</keyword>
<dbReference type="PRINTS" id="PR00008">
    <property type="entry name" value="DAGPEDOMAIN"/>
</dbReference>
<dbReference type="FunFam" id="3.30.200.20:FF:000103">
    <property type="entry name" value="Protein kinase C"/>
    <property type="match status" value="1"/>
</dbReference>
<gene>
    <name evidence="32" type="primary">prkcba</name>
</gene>
<comment type="catalytic activity">
    <reaction evidence="21 23">
        <text>L-threonyl-[protein] + ATP = O-phospho-L-threonyl-[protein] + ADP + H(+)</text>
        <dbReference type="Rhea" id="RHEA:46608"/>
        <dbReference type="Rhea" id="RHEA-COMP:11060"/>
        <dbReference type="Rhea" id="RHEA-COMP:11605"/>
        <dbReference type="ChEBI" id="CHEBI:15378"/>
        <dbReference type="ChEBI" id="CHEBI:30013"/>
        <dbReference type="ChEBI" id="CHEBI:30616"/>
        <dbReference type="ChEBI" id="CHEBI:61977"/>
        <dbReference type="ChEBI" id="CHEBI:456216"/>
        <dbReference type="EC" id="2.7.11.13"/>
    </reaction>
</comment>
<evidence type="ECO:0000256" key="25">
    <source>
        <dbReference type="PIRSR" id="PIRSR000550-2"/>
    </source>
</evidence>
<comment type="similarity">
    <text evidence="4 23">Belongs to the protein kinase superfamily. AGC Ser/Thr protein kinase family. PKC subfamily.</text>
</comment>
<dbReference type="GO" id="GO:0008270">
    <property type="term" value="F:zinc ion binding"/>
    <property type="evidence" value="ECO:0007669"/>
    <property type="project" value="UniProtKB-KW"/>
</dbReference>
<evidence type="ECO:0000259" key="30">
    <source>
        <dbReference type="PROSITE" id="PS50081"/>
    </source>
</evidence>
<dbReference type="Gene3D" id="1.10.510.10">
    <property type="entry name" value="Transferase(Phosphotransferase) domain 1"/>
    <property type="match status" value="1"/>
</dbReference>
<dbReference type="Pfam" id="PF00069">
    <property type="entry name" value="Pkinase"/>
    <property type="match status" value="1"/>
</dbReference>
<evidence type="ECO:0000256" key="1">
    <source>
        <dbReference type="ARBA" id="ARBA00004123"/>
    </source>
</evidence>
<keyword evidence="18 23" id="KW-0067">ATP-binding</keyword>
<dbReference type="EC" id="2.7.11.13" evidence="5 23"/>
<keyword evidence="12" id="KW-0677">Repeat</keyword>
<dbReference type="PROSITE" id="PS50004">
    <property type="entry name" value="C2"/>
    <property type="match status" value="1"/>
</dbReference>
<reference evidence="32" key="1">
    <citation type="submission" date="2025-08" db="UniProtKB">
        <authorList>
            <consortium name="Ensembl"/>
        </authorList>
    </citation>
    <scope>IDENTIFICATION</scope>
</reference>
<dbReference type="PROSITE" id="PS00479">
    <property type="entry name" value="ZF_DAG_PE_1"/>
    <property type="match status" value="2"/>
</dbReference>
<dbReference type="InterPro" id="IPR017892">
    <property type="entry name" value="Pkinase_C"/>
</dbReference>
<dbReference type="FunFam" id="3.30.200.20:FF:000080">
    <property type="entry name" value="Protein kinase C"/>
    <property type="match status" value="1"/>
</dbReference>
<dbReference type="Ensembl" id="ENSSRHT00000088104.1">
    <property type="protein sequence ID" value="ENSSRHP00000085788.1"/>
    <property type="gene ID" value="ENSSRHG00000041643.1"/>
</dbReference>
<feature type="binding site" evidence="27">
    <location>
        <position position="239"/>
    </location>
    <ligand>
        <name>Ca(2+)</name>
        <dbReference type="ChEBI" id="CHEBI:29108"/>
        <label>1</label>
    </ligand>
</feature>
<evidence type="ECO:0000256" key="16">
    <source>
        <dbReference type="ARBA" id="ARBA00022833"/>
    </source>
</evidence>
<evidence type="ECO:0000313" key="33">
    <source>
        <dbReference type="Proteomes" id="UP000472270"/>
    </source>
</evidence>
<evidence type="ECO:0000256" key="8">
    <source>
        <dbReference type="ARBA" id="ARBA00022553"/>
    </source>
</evidence>
<dbReference type="FunFam" id="3.30.60.20:FF:000006">
    <property type="entry name" value="Protein kinase C"/>
    <property type="match status" value="1"/>
</dbReference>
<evidence type="ECO:0000313" key="32">
    <source>
        <dbReference type="Ensembl" id="ENSSRHP00000085788.1"/>
    </source>
</evidence>
<dbReference type="SMART" id="SM00109">
    <property type="entry name" value="C1"/>
    <property type="match status" value="2"/>
</dbReference>
<dbReference type="PROSITE" id="PS50011">
    <property type="entry name" value="PROTEIN_KINASE_DOM"/>
    <property type="match status" value="1"/>
</dbReference>
<evidence type="ECO:0000256" key="22">
    <source>
        <dbReference type="ARBA" id="ARBA00047470"/>
    </source>
</evidence>
<evidence type="ECO:0000256" key="19">
    <source>
        <dbReference type="ARBA" id="ARBA00023136"/>
    </source>
</evidence>
<keyword evidence="6" id="KW-0963">Cytoplasm</keyword>
<dbReference type="CDD" id="cd04026">
    <property type="entry name" value="C2_PKC_alpha_gamma"/>
    <property type="match status" value="1"/>
</dbReference>
<dbReference type="InterPro" id="IPR000008">
    <property type="entry name" value="C2_dom"/>
</dbReference>
<dbReference type="Pfam" id="PF00130">
    <property type="entry name" value="C1_1"/>
    <property type="match status" value="2"/>
</dbReference>
<evidence type="ECO:0000259" key="28">
    <source>
        <dbReference type="PROSITE" id="PS50004"/>
    </source>
</evidence>
<keyword evidence="14" id="KW-0863">Zinc-finger</keyword>
<dbReference type="GO" id="GO:0005634">
    <property type="term" value="C:nucleus"/>
    <property type="evidence" value="ECO:0007669"/>
    <property type="project" value="UniProtKB-SubCell"/>
</dbReference>
<dbReference type="FunFam" id="1.10.510.10:FF:000023">
    <property type="entry name" value="Protein kinase C"/>
    <property type="match status" value="1"/>
</dbReference>
<dbReference type="SUPFAM" id="SSF57889">
    <property type="entry name" value="Cysteine-rich domain"/>
    <property type="match status" value="2"/>
</dbReference>
<dbReference type="SMART" id="SM00133">
    <property type="entry name" value="S_TK_X"/>
    <property type="match status" value="1"/>
</dbReference>
<dbReference type="GO" id="GO:0004697">
    <property type="term" value="F:diacylglycerol-dependent serine/threonine kinase activity"/>
    <property type="evidence" value="ECO:0007669"/>
    <property type="project" value="UniProtKB-EC"/>
</dbReference>
<evidence type="ECO:0000256" key="10">
    <source>
        <dbReference type="ARBA" id="ARBA00022703"/>
    </source>
</evidence>
<evidence type="ECO:0000259" key="29">
    <source>
        <dbReference type="PROSITE" id="PS50011"/>
    </source>
</evidence>
<evidence type="ECO:0000256" key="27">
    <source>
        <dbReference type="PIRSR" id="PIRSR000550-4"/>
    </source>
</evidence>
<comment type="catalytic activity">
    <reaction evidence="22">
        <text>L-seryl-[protein] + ATP = O-phospho-L-seryl-[protein] + ADP + H(+)</text>
        <dbReference type="Rhea" id="RHEA:17989"/>
        <dbReference type="Rhea" id="RHEA-COMP:9863"/>
        <dbReference type="Rhea" id="RHEA-COMP:11604"/>
        <dbReference type="ChEBI" id="CHEBI:15378"/>
        <dbReference type="ChEBI" id="CHEBI:29999"/>
        <dbReference type="ChEBI" id="CHEBI:30616"/>
        <dbReference type="ChEBI" id="CHEBI:83421"/>
        <dbReference type="ChEBI" id="CHEBI:456216"/>
        <dbReference type="EC" id="2.7.11.13"/>
    </reaction>
</comment>
<feature type="binding site" evidence="26">
    <location>
        <position position="315"/>
    </location>
    <ligand>
        <name>ATP</name>
        <dbReference type="ChEBI" id="CHEBI:30616"/>
    </ligand>
</feature>
<feature type="binding site" evidence="25">
    <location>
        <position position="238"/>
    </location>
    <ligand>
        <name>a 1,2-diacyl-sn-glycero-3-phospho-(1D-myo-inositol-4,5-bisphosphate)</name>
        <dbReference type="ChEBI" id="CHEBI:58456"/>
    </ligand>
</feature>
<dbReference type="PROSITE" id="PS50081">
    <property type="entry name" value="ZF_DAG_PE_2"/>
    <property type="match status" value="2"/>
</dbReference>
<dbReference type="PROSITE" id="PS00108">
    <property type="entry name" value="PROTEIN_KINASE_ST"/>
    <property type="match status" value="1"/>
</dbReference>
<dbReference type="GO" id="GO:0006915">
    <property type="term" value="P:apoptotic process"/>
    <property type="evidence" value="ECO:0007669"/>
    <property type="project" value="UniProtKB-KW"/>
</dbReference>
<feature type="binding site" evidence="27">
    <location>
        <position position="244"/>
    </location>
    <ligand>
        <name>Ca(2+)</name>
        <dbReference type="ChEBI" id="CHEBI:29108"/>
        <label>1</label>
    </ligand>
</feature>
<dbReference type="InterPro" id="IPR020454">
    <property type="entry name" value="DAG/PE-bd"/>
</dbReference>
<evidence type="ECO:0000256" key="11">
    <source>
        <dbReference type="ARBA" id="ARBA00022723"/>
    </source>
</evidence>
<dbReference type="PRINTS" id="PR00360">
    <property type="entry name" value="C2DOMAIN"/>
</dbReference>
<evidence type="ECO:0000256" key="24">
    <source>
        <dbReference type="PIRSR" id="PIRSR000550-1"/>
    </source>
</evidence>
<dbReference type="Pfam" id="PF00168">
    <property type="entry name" value="C2"/>
    <property type="match status" value="1"/>
</dbReference>
<reference evidence="32" key="2">
    <citation type="submission" date="2025-09" db="UniProtKB">
        <authorList>
            <consortium name="Ensembl"/>
        </authorList>
    </citation>
    <scope>IDENTIFICATION</scope>
</reference>
<evidence type="ECO:0000256" key="13">
    <source>
        <dbReference type="ARBA" id="ARBA00022741"/>
    </source>
</evidence>
<evidence type="ECO:0000256" key="23">
    <source>
        <dbReference type="PIRNR" id="PIRNR000550"/>
    </source>
</evidence>
<dbReference type="GO" id="GO:0005524">
    <property type="term" value="F:ATP binding"/>
    <property type="evidence" value="ECO:0007669"/>
    <property type="project" value="UniProtKB-KW"/>
</dbReference>
<feature type="binding site" evidence="27">
    <location>
        <position position="186"/>
    </location>
    <ligand>
        <name>Ca(2+)</name>
        <dbReference type="ChEBI" id="CHEBI:29108"/>
        <label>1</label>
    </ligand>
</feature>
<feature type="active site" description="Proton acceptor" evidence="24">
    <location>
        <position position="410"/>
    </location>
</feature>
<evidence type="ECO:0000256" key="7">
    <source>
        <dbReference type="ARBA" id="ARBA00022527"/>
    </source>
</evidence>
<dbReference type="Gene3D" id="3.30.200.20">
    <property type="entry name" value="Phosphorylase Kinase, domain 1"/>
    <property type="match status" value="2"/>
</dbReference>
<dbReference type="PIRSF" id="PIRSF000550">
    <property type="entry name" value="PKC_alpha"/>
    <property type="match status" value="1"/>
</dbReference>
<feature type="binding site" evidence="27">
    <location>
        <position position="240"/>
    </location>
    <ligand>
        <name>Ca(2+)</name>
        <dbReference type="ChEBI" id="CHEBI:29108"/>
        <label>1</label>
    </ligand>
</feature>
<evidence type="ECO:0000256" key="20">
    <source>
        <dbReference type="ARBA" id="ARBA00023242"/>
    </source>
</evidence>
<evidence type="ECO:0000256" key="17">
    <source>
        <dbReference type="ARBA" id="ARBA00022837"/>
    </source>
</evidence>
<dbReference type="Gene3D" id="3.30.60.20">
    <property type="match status" value="2"/>
</dbReference>
<evidence type="ECO:0000256" key="3">
    <source>
        <dbReference type="ARBA" id="ARBA00004496"/>
    </source>
</evidence>
<keyword evidence="33" id="KW-1185">Reference proteome</keyword>
<dbReference type="InterPro" id="IPR002219">
    <property type="entry name" value="PKC_DAG/PE"/>
</dbReference>
<evidence type="ECO:0000256" key="9">
    <source>
        <dbReference type="ARBA" id="ARBA00022679"/>
    </source>
</evidence>
<keyword evidence="19" id="KW-0472">Membrane</keyword>
<dbReference type="AlphaFoldDB" id="A0A673M6N0"/>
<dbReference type="FunFam" id="3.30.60.20:FF:000031">
    <property type="entry name" value="Protein kinase C alpha"/>
    <property type="match status" value="1"/>
</dbReference>
<comment type="cofactor">
    <cofactor evidence="27">
        <name>Ca(2+)</name>
        <dbReference type="ChEBI" id="CHEBI:29108"/>
    </cofactor>
    <text evidence="27">Binds 3 Ca(2+) ions per subunit. The ions are bound to the C2 domain.</text>
</comment>
<feature type="binding site" evidence="25">
    <location>
        <position position="188"/>
    </location>
    <ligand>
        <name>a 1,2-diacyl-sn-glycero-3-phospho-(1D-myo-inositol-4,5-bisphosphate)</name>
        <dbReference type="ChEBI" id="CHEBI:58456"/>
    </ligand>
</feature>
<accession>A0A673M6N0</accession>
<keyword evidence="8" id="KW-0597">Phosphoprotein</keyword>
<dbReference type="InterPro" id="IPR011009">
    <property type="entry name" value="Kinase-like_dom_sf"/>
</dbReference>
<evidence type="ECO:0000256" key="6">
    <source>
        <dbReference type="ARBA" id="ARBA00022490"/>
    </source>
</evidence>
<feature type="domain" description="C2" evidence="28">
    <location>
        <begin position="151"/>
        <end position="268"/>
    </location>
</feature>
<comment type="subcellular location">
    <subcellularLocation>
        <location evidence="3">Cytoplasm</location>
    </subcellularLocation>
    <subcellularLocation>
        <location evidence="2">Membrane</location>
        <topology evidence="2">Peripheral membrane protein</topology>
    </subcellularLocation>
    <subcellularLocation>
        <location evidence="1">Nucleus</location>
    </subcellularLocation>
</comment>
<dbReference type="SMART" id="SM00239">
    <property type="entry name" value="C2"/>
    <property type="match status" value="1"/>
</dbReference>
<protein>
    <recommendedName>
        <fullName evidence="5 23">Protein kinase C</fullName>
        <ecNumber evidence="5 23">2.7.11.13</ecNumber>
    </recommendedName>
</protein>
<dbReference type="InterPro" id="IPR035892">
    <property type="entry name" value="C2_domain_sf"/>
</dbReference>
<keyword evidence="15 23" id="KW-0418">Kinase</keyword>
<dbReference type="GO" id="GO:0005737">
    <property type="term" value="C:cytoplasm"/>
    <property type="evidence" value="ECO:0007669"/>
    <property type="project" value="UniProtKB-SubCell"/>
</dbReference>
<dbReference type="Proteomes" id="UP000472270">
    <property type="component" value="Unassembled WGS sequence"/>
</dbReference>
<feature type="domain" description="AGC-kinase C-terminal" evidence="31">
    <location>
        <begin position="545"/>
        <end position="615"/>
    </location>
</feature>
<dbReference type="InterPro" id="IPR008271">
    <property type="entry name" value="Ser/Thr_kinase_AS"/>
</dbReference>
<evidence type="ECO:0000256" key="26">
    <source>
        <dbReference type="PIRSR" id="PIRSR000550-3"/>
    </source>
</evidence>
<name>A0A673M6N0_9TELE</name>
<feature type="domain" description="Phorbol-ester/DAG-type" evidence="30">
    <location>
        <begin position="94"/>
        <end position="144"/>
    </location>
</feature>
<feature type="binding site" evidence="27">
    <location>
        <position position="179"/>
    </location>
    <ligand>
        <name>Ca(2+)</name>
        <dbReference type="ChEBI" id="CHEBI:29108"/>
        <label>1</label>
    </ligand>
</feature>
<proteinExistence type="inferred from homology"/>
<sequence>MADPAAAGGARGFARQGALRQKNVHEVKNHKFIARFFKQPTFCSHCTDFIWGFGKQGFQCQVCGFVVHKRCHEFVTFSCPGADKGPASDDPRSKHRFKVHTYSSPTFCDHCGSLLYGLIHQGMKCDTCMMNIHKRCVENVPSLCGTDHTERRGRLHISASITNNVLTVTVKEARNLVPMDPNGLSDPYVKLKLIPDPKSESKQKTKTIKCSLNPTWDEHFSFNLRDTDKDRRLSVEVWDWDLTSRNDFMGSMSFGISELQKQGVDGWFKLLGQEEGEYFNVPVPPDLNNHVLLCAAFLQVMLAERKGADELYAVKILKKDVVIQDDDVECTMVEKRVLALSGKPPFLTQLHSCFQTMDRLYFVMEYINGGDLMYQIQQVGKFKEPHAVFYAAEIAIGLFFLQSKGIVYRDLKLDNVMLDAEGHIKIADFGMCKENMFDGTTTKTFCGTPDYIAPEIIAYQPYGKSVDWWAYGVLLYEMLAGQPPFDGEDEDELFQSIMEHHVSYPKSMSKEAVAICKGLMTKHPGKRLGCGPEGERDIKEHAFFRYMDWEKLQNMEVQPPFKPKACGRDAENFDRFFTRHPPVLTPPDQEVIQNLDQEEFQGFSYINQNFASHSFVPVPS</sequence>
<evidence type="ECO:0000256" key="2">
    <source>
        <dbReference type="ARBA" id="ARBA00004170"/>
    </source>
</evidence>
<evidence type="ECO:0000256" key="21">
    <source>
        <dbReference type="ARBA" id="ARBA00047272"/>
    </source>
</evidence>
<dbReference type="CDD" id="cd20836">
    <property type="entry name" value="C1_cPKC_rpt2"/>
    <property type="match status" value="1"/>
</dbReference>
<keyword evidence="16" id="KW-0862">Zinc</keyword>
<dbReference type="GO" id="GO:0016020">
    <property type="term" value="C:membrane"/>
    <property type="evidence" value="ECO:0007669"/>
    <property type="project" value="UniProtKB-SubCell"/>
</dbReference>
<dbReference type="InterPro" id="IPR046349">
    <property type="entry name" value="C1-like_sf"/>
</dbReference>
<keyword evidence="9 23" id="KW-0808">Transferase</keyword>
<evidence type="ECO:0000256" key="18">
    <source>
        <dbReference type="ARBA" id="ARBA00022840"/>
    </source>
</evidence>
<dbReference type="InterPro" id="IPR000719">
    <property type="entry name" value="Prot_kinase_dom"/>
</dbReference>
<evidence type="ECO:0000256" key="12">
    <source>
        <dbReference type="ARBA" id="ARBA00022737"/>
    </source>
</evidence>
<feature type="binding site" evidence="27">
    <location>
        <position position="247"/>
    </location>
    <ligand>
        <name>Ca(2+)</name>
        <dbReference type="ChEBI" id="CHEBI:29108"/>
        <label>2</label>
    </ligand>
</feature>
<evidence type="ECO:0000256" key="15">
    <source>
        <dbReference type="ARBA" id="ARBA00022777"/>
    </source>
</evidence>
<dbReference type="PANTHER" id="PTHR24351">
    <property type="entry name" value="RIBOSOMAL PROTEIN S6 KINASE"/>
    <property type="match status" value="1"/>
</dbReference>
<dbReference type="FunFam" id="2.60.40.150:FF:000012">
    <property type="entry name" value="Kinase C alpha type"/>
    <property type="match status" value="1"/>
</dbReference>
<dbReference type="CDD" id="cd20833">
    <property type="entry name" value="C1_cPKC_rpt1"/>
    <property type="match status" value="1"/>
</dbReference>
<organism evidence="32 33">
    <name type="scientific">Sinocyclocheilus rhinocerous</name>
    <dbReference type="NCBI Taxonomy" id="307959"/>
    <lineage>
        <taxon>Eukaryota</taxon>
        <taxon>Metazoa</taxon>
        <taxon>Chordata</taxon>
        <taxon>Craniata</taxon>
        <taxon>Vertebrata</taxon>
        <taxon>Euteleostomi</taxon>
        <taxon>Actinopterygii</taxon>
        <taxon>Neopterygii</taxon>
        <taxon>Teleostei</taxon>
        <taxon>Ostariophysi</taxon>
        <taxon>Cypriniformes</taxon>
        <taxon>Cyprinidae</taxon>
        <taxon>Cyprininae</taxon>
        <taxon>Sinocyclocheilus</taxon>
    </lineage>
</organism>
<evidence type="ECO:0000256" key="14">
    <source>
        <dbReference type="ARBA" id="ARBA00022771"/>
    </source>
</evidence>
<feature type="domain" description="Phorbol-ester/DAG-type" evidence="30">
    <location>
        <begin position="29"/>
        <end position="79"/>
    </location>
</feature>
<dbReference type="SUPFAM" id="SSF56112">
    <property type="entry name" value="Protein kinase-like (PK-like)"/>
    <property type="match status" value="1"/>
</dbReference>
<dbReference type="InterPro" id="IPR014375">
    <property type="entry name" value="Protein_kinase_C_a/b/g"/>
</dbReference>
<dbReference type="Pfam" id="PF00433">
    <property type="entry name" value="Pkinase_C"/>
    <property type="match status" value="1"/>
</dbReference>
<keyword evidence="17 27" id="KW-0106">Calcium</keyword>
<dbReference type="SMART" id="SM00220">
    <property type="entry name" value="S_TKc"/>
    <property type="match status" value="1"/>
</dbReference>
<dbReference type="InterPro" id="IPR000961">
    <property type="entry name" value="AGC-kinase_C"/>
</dbReference>
<dbReference type="SUPFAM" id="SSF49562">
    <property type="entry name" value="C2 domain (Calcium/lipid-binding domain, CaLB)"/>
    <property type="match status" value="1"/>
</dbReference>
<keyword evidence="11 27" id="KW-0479">Metal-binding</keyword>
<evidence type="ECO:0000256" key="4">
    <source>
        <dbReference type="ARBA" id="ARBA00005490"/>
    </source>
</evidence>
<feature type="binding site" evidence="27">
    <location>
        <position position="241"/>
    </location>
    <ligand>
        <name>Ca(2+)</name>
        <dbReference type="ChEBI" id="CHEBI:29108"/>
        <label>1</label>
    </ligand>
</feature>
<keyword evidence="20" id="KW-0539">Nucleus</keyword>
<feature type="domain" description="Protein kinase" evidence="29">
    <location>
        <begin position="286"/>
        <end position="544"/>
    </location>
</feature>
<dbReference type="Gene3D" id="2.60.40.150">
    <property type="entry name" value="C2 domain"/>
    <property type="match status" value="1"/>
</dbReference>
<feature type="binding site" evidence="27">
    <location>
        <position position="245"/>
    </location>
    <ligand>
        <name>Ca(2+)</name>
        <dbReference type="ChEBI" id="CHEBI:29108"/>
        <label>1</label>
    </ligand>
</feature>
<evidence type="ECO:0000259" key="31">
    <source>
        <dbReference type="PROSITE" id="PS51285"/>
    </source>
</evidence>
<feature type="binding site" evidence="27">
    <location>
        <position position="180"/>
    </location>
    <ligand>
        <name>Ca(2+)</name>
        <dbReference type="ChEBI" id="CHEBI:29108"/>
        <label>1</label>
    </ligand>
</feature>
<keyword evidence="10" id="KW-0053">Apoptosis</keyword>